<dbReference type="STRING" id="1227456.C450_20731"/>
<gene>
    <name evidence="1" type="ORF">C450_20731</name>
</gene>
<evidence type="ECO:0000313" key="2">
    <source>
        <dbReference type="Proteomes" id="UP000011625"/>
    </source>
</evidence>
<sequence>MTDDEDDPIAVFVSERAPGWEWQAFSTDRETPETVYYGRVRSPLTRGDWEWGTFSESDLESVGAQEVDDR</sequence>
<reference evidence="1 2" key="1">
    <citation type="journal article" date="2014" name="PLoS Genet.">
        <title>Phylogenetically driven sequencing of extremely halophilic archaea reveals strategies for static and dynamic osmo-response.</title>
        <authorList>
            <person name="Becker E.A."/>
            <person name="Seitzer P.M."/>
            <person name="Tritt A."/>
            <person name="Larsen D."/>
            <person name="Krusor M."/>
            <person name="Yao A.I."/>
            <person name="Wu D."/>
            <person name="Madern D."/>
            <person name="Eisen J.A."/>
            <person name="Darling A.E."/>
            <person name="Facciotti M.T."/>
        </authorList>
    </citation>
    <scope>NUCLEOTIDE SEQUENCE [LARGE SCALE GENOMIC DNA]</scope>
    <source>
        <strain evidence="1 2">DSM 8989</strain>
    </source>
</reference>
<accession>M0MQZ9</accession>
<evidence type="ECO:0000313" key="1">
    <source>
        <dbReference type="EMBL" id="EMA47783.1"/>
    </source>
</evidence>
<keyword evidence="2" id="KW-1185">Reference proteome</keyword>
<dbReference type="PATRIC" id="fig|1227456.3.peg.4179"/>
<dbReference type="AlphaFoldDB" id="M0MQZ9"/>
<dbReference type="Proteomes" id="UP000011625">
    <property type="component" value="Unassembled WGS sequence"/>
</dbReference>
<name>M0MQZ9_9EURY</name>
<proteinExistence type="predicted"/>
<dbReference type="EMBL" id="AOME01000108">
    <property type="protein sequence ID" value="EMA47783.1"/>
    <property type="molecule type" value="Genomic_DNA"/>
</dbReference>
<protein>
    <submittedName>
        <fullName evidence="1">Uncharacterized protein</fullName>
    </submittedName>
</protein>
<comment type="caution">
    <text evidence="1">The sequence shown here is derived from an EMBL/GenBank/DDBJ whole genome shotgun (WGS) entry which is preliminary data.</text>
</comment>
<organism evidence="1 2">
    <name type="scientific">Halococcus salifodinae DSM 8989</name>
    <dbReference type="NCBI Taxonomy" id="1227456"/>
    <lineage>
        <taxon>Archaea</taxon>
        <taxon>Methanobacteriati</taxon>
        <taxon>Methanobacteriota</taxon>
        <taxon>Stenosarchaea group</taxon>
        <taxon>Halobacteria</taxon>
        <taxon>Halobacteriales</taxon>
        <taxon>Halococcaceae</taxon>
        <taxon>Halococcus</taxon>
    </lineage>
</organism>
<dbReference type="RefSeq" id="WP_005047057.1">
    <property type="nucleotide sequence ID" value="NZ_AOME01000108.1"/>
</dbReference>